<keyword evidence="2" id="KW-0808">Transferase</keyword>
<evidence type="ECO:0000313" key="2">
    <source>
        <dbReference type="EMBL" id="STY59749.1"/>
    </source>
</evidence>
<organism evidence="2 3">
    <name type="scientific">Mannheimia haemolytica</name>
    <name type="common">Pasteurella haemolytica</name>
    <dbReference type="NCBI Taxonomy" id="75985"/>
    <lineage>
        <taxon>Bacteria</taxon>
        <taxon>Pseudomonadati</taxon>
        <taxon>Pseudomonadota</taxon>
        <taxon>Gammaproteobacteria</taxon>
        <taxon>Pasteurellales</taxon>
        <taxon>Pasteurellaceae</taxon>
        <taxon>Mannheimia</taxon>
    </lineage>
</organism>
<feature type="domain" description="Protein kinase" evidence="1">
    <location>
        <begin position="9"/>
        <end position="196"/>
    </location>
</feature>
<dbReference type="InterPro" id="IPR000719">
    <property type="entry name" value="Prot_kinase_dom"/>
</dbReference>
<dbReference type="AlphaFoldDB" id="A0A378MWQ1"/>
<dbReference type="SUPFAM" id="SSF56112">
    <property type="entry name" value="Protein kinase-like (PK-like)"/>
    <property type="match status" value="1"/>
</dbReference>
<dbReference type="InterPro" id="IPR011009">
    <property type="entry name" value="Kinase-like_dom_sf"/>
</dbReference>
<dbReference type="Gene3D" id="1.10.510.10">
    <property type="entry name" value="Transferase(Phosphotransferase) domain 1"/>
    <property type="match status" value="1"/>
</dbReference>
<dbReference type="GO" id="GO:0005524">
    <property type="term" value="F:ATP binding"/>
    <property type="evidence" value="ECO:0007669"/>
    <property type="project" value="InterPro"/>
</dbReference>
<reference evidence="2 3" key="1">
    <citation type="submission" date="2018-06" db="EMBL/GenBank/DDBJ databases">
        <authorList>
            <consortium name="Pathogen Informatics"/>
            <person name="Doyle S."/>
        </authorList>
    </citation>
    <scope>NUCLEOTIDE SEQUENCE [LARGE SCALE GENOMIC DNA]</scope>
    <source>
        <strain evidence="2 3">NCTC10638</strain>
    </source>
</reference>
<evidence type="ECO:0000259" key="1">
    <source>
        <dbReference type="PROSITE" id="PS50011"/>
    </source>
</evidence>
<dbReference type="PANTHER" id="PTHR44167">
    <property type="entry name" value="OVARIAN-SPECIFIC SERINE/THREONINE-PROTEIN KINASE LOK-RELATED"/>
    <property type="match status" value="1"/>
</dbReference>
<dbReference type="EC" id="2.7.11.1" evidence="2"/>
<dbReference type="EMBL" id="UGPN01000002">
    <property type="protein sequence ID" value="STY59749.1"/>
    <property type="molecule type" value="Genomic_DNA"/>
</dbReference>
<proteinExistence type="predicted"/>
<accession>A0A378MWQ1</accession>
<evidence type="ECO:0000313" key="3">
    <source>
        <dbReference type="Proteomes" id="UP000254802"/>
    </source>
</evidence>
<dbReference type="SMART" id="SM00220">
    <property type="entry name" value="S_TKc"/>
    <property type="match status" value="1"/>
</dbReference>
<dbReference type="PANTHER" id="PTHR44167:SF33">
    <property type="entry name" value="NON-SPECIFIC SERINE_THREONINE PROTEIN KINASE"/>
    <property type="match status" value="1"/>
</dbReference>
<name>A0A378MWQ1_MANHA</name>
<dbReference type="Pfam" id="PF00069">
    <property type="entry name" value="Pkinase"/>
    <property type="match status" value="1"/>
</dbReference>
<gene>
    <name evidence="2" type="primary">prkC</name>
    <name evidence="2" type="ORF">NCTC10638_00929</name>
</gene>
<keyword evidence="2" id="KW-0418">Kinase</keyword>
<sequence length="196" mass="22672">MKEFGNYYIEPIENLGRGSFGKVDRVKIYNRSKTHCKEYAMKTFSPDPRIPANEIETFRKRFDLEVECQARCFHNNVAHVCIHNRGGMPWFIMELAECSLAQELESDDCLEGDKKLSIEQKINIFRMVLNGIHYIHSKEFIHRDIKALNILKYADGTYKVSDFGLVKDINRDSTTLTVIGRPLGTDKYMSPEIKDG</sequence>
<protein>
    <submittedName>
        <fullName evidence="2">Serine/threonine-protein kinase PrkC</fullName>
        <ecNumber evidence="2">2.7.11.1</ecNumber>
    </submittedName>
</protein>
<dbReference type="GO" id="GO:0004674">
    <property type="term" value="F:protein serine/threonine kinase activity"/>
    <property type="evidence" value="ECO:0007669"/>
    <property type="project" value="UniProtKB-EC"/>
</dbReference>
<dbReference type="PROSITE" id="PS50011">
    <property type="entry name" value="PROTEIN_KINASE_DOM"/>
    <property type="match status" value="1"/>
</dbReference>
<dbReference type="Proteomes" id="UP000254802">
    <property type="component" value="Unassembled WGS sequence"/>
</dbReference>